<dbReference type="InterPro" id="IPR039515">
    <property type="entry name" value="NOT4_mRING-HC-C4C4"/>
</dbReference>
<evidence type="ECO:0000259" key="16">
    <source>
        <dbReference type="PROSITE" id="PS50102"/>
    </source>
</evidence>
<evidence type="ECO:0000259" key="15">
    <source>
        <dbReference type="PROSITE" id="PS50089"/>
    </source>
</evidence>
<evidence type="ECO:0000256" key="10">
    <source>
        <dbReference type="ARBA" id="ARBA00023242"/>
    </source>
</evidence>
<feature type="compositionally biased region" description="Basic residues" evidence="14">
    <location>
        <begin position="764"/>
        <end position="775"/>
    </location>
</feature>
<evidence type="ECO:0000256" key="3">
    <source>
        <dbReference type="ARBA" id="ARBA00022723"/>
    </source>
</evidence>
<evidence type="ECO:0000256" key="1">
    <source>
        <dbReference type="ARBA" id="ARBA00004123"/>
    </source>
</evidence>
<dbReference type="Pfam" id="PF00076">
    <property type="entry name" value="RRM_1"/>
    <property type="match status" value="1"/>
</dbReference>
<evidence type="ECO:0000256" key="8">
    <source>
        <dbReference type="ARBA" id="ARBA00023054"/>
    </source>
</evidence>
<dbReference type="InterPro" id="IPR012677">
    <property type="entry name" value="Nucleotide-bd_a/b_plait_sf"/>
</dbReference>
<feature type="compositionally biased region" description="Basic residues" evidence="14">
    <location>
        <begin position="1228"/>
        <end position="1241"/>
    </location>
</feature>
<dbReference type="InterPro" id="IPR013083">
    <property type="entry name" value="Znf_RING/FYVE/PHD"/>
</dbReference>
<dbReference type="GO" id="GO:0003723">
    <property type="term" value="F:RNA binding"/>
    <property type="evidence" value="ECO:0007669"/>
    <property type="project" value="UniProtKB-UniRule"/>
</dbReference>
<feature type="compositionally biased region" description="Low complexity" evidence="14">
    <location>
        <begin position="1124"/>
        <end position="1136"/>
    </location>
</feature>
<feature type="compositionally biased region" description="Basic and acidic residues" evidence="14">
    <location>
        <begin position="1094"/>
        <end position="1111"/>
    </location>
</feature>
<dbReference type="Gene3D" id="3.30.40.10">
    <property type="entry name" value="Zinc/RING finger domain, C3HC4 (zinc finger)"/>
    <property type="match status" value="1"/>
</dbReference>
<feature type="region of interest" description="Disordered" evidence="14">
    <location>
        <begin position="93"/>
        <end position="114"/>
    </location>
</feature>
<evidence type="ECO:0000313" key="18">
    <source>
        <dbReference type="EMBL" id="KAF3040464.1"/>
    </source>
</evidence>
<dbReference type="PROSITE" id="PS50103">
    <property type="entry name" value="ZF_C3H1"/>
    <property type="match status" value="1"/>
</dbReference>
<feature type="compositionally biased region" description="Basic and acidic residues" evidence="14">
    <location>
        <begin position="1242"/>
        <end position="1253"/>
    </location>
</feature>
<dbReference type="InterPro" id="IPR000504">
    <property type="entry name" value="RRM_dom"/>
</dbReference>
<keyword evidence="8 13" id="KW-0175">Coiled coil</keyword>
<comment type="caution">
    <text evidence="18">The sequence shown here is derived from an EMBL/GenBank/DDBJ whole genome shotgun (WGS) entry which is preliminary data.</text>
</comment>
<evidence type="ECO:0000256" key="12">
    <source>
        <dbReference type="PROSITE-ProRule" id="PRU00723"/>
    </source>
</evidence>
<dbReference type="GO" id="GO:0051254">
    <property type="term" value="P:positive regulation of RNA metabolic process"/>
    <property type="evidence" value="ECO:0007669"/>
    <property type="project" value="UniProtKB-ARBA"/>
</dbReference>
<dbReference type="GO" id="GO:0005634">
    <property type="term" value="C:nucleus"/>
    <property type="evidence" value="ECO:0007669"/>
    <property type="project" value="UniProtKB-SubCell"/>
</dbReference>
<keyword evidence="5 12" id="KW-0862">Zinc</keyword>
<feature type="compositionally biased region" description="Polar residues" evidence="14">
    <location>
        <begin position="331"/>
        <end position="351"/>
    </location>
</feature>
<dbReference type="Proteomes" id="UP000758155">
    <property type="component" value="Unassembled WGS sequence"/>
</dbReference>
<dbReference type="SUPFAM" id="SSF54928">
    <property type="entry name" value="RNA-binding domain, RBD"/>
    <property type="match status" value="1"/>
</dbReference>
<dbReference type="Pfam" id="PF14570">
    <property type="entry name" value="zf-RING_4"/>
    <property type="match status" value="1"/>
</dbReference>
<keyword evidence="9" id="KW-0804">Transcription</keyword>
<comment type="subcellular location">
    <subcellularLocation>
        <location evidence="1">Nucleus</location>
    </subcellularLocation>
</comment>
<feature type="coiled-coil region" evidence="13">
    <location>
        <begin position="1688"/>
        <end position="1715"/>
    </location>
</feature>
<feature type="compositionally biased region" description="Low complexity" evidence="14">
    <location>
        <begin position="918"/>
        <end position="954"/>
    </location>
</feature>
<feature type="compositionally biased region" description="Polar residues" evidence="14">
    <location>
        <begin position="260"/>
        <end position="274"/>
    </location>
</feature>
<dbReference type="Gene3D" id="3.30.70.330">
    <property type="match status" value="1"/>
</dbReference>
<evidence type="ECO:0000256" key="4">
    <source>
        <dbReference type="ARBA" id="ARBA00022771"/>
    </source>
</evidence>
<dbReference type="GO" id="GO:0008270">
    <property type="term" value="F:zinc ion binding"/>
    <property type="evidence" value="ECO:0007669"/>
    <property type="project" value="UniProtKB-KW"/>
</dbReference>
<dbReference type="CDD" id="cd16618">
    <property type="entry name" value="mRING-HC-C4C4_CNOT4"/>
    <property type="match status" value="1"/>
</dbReference>
<feature type="compositionally biased region" description="Low complexity" evidence="14">
    <location>
        <begin position="963"/>
        <end position="976"/>
    </location>
</feature>
<evidence type="ECO:0000256" key="5">
    <source>
        <dbReference type="ARBA" id="ARBA00022833"/>
    </source>
</evidence>
<dbReference type="InterPro" id="IPR035979">
    <property type="entry name" value="RBD_domain_sf"/>
</dbReference>
<feature type="region of interest" description="Disordered" evidence="14">
    <location>
        <begin position="1376"/>
        <end position="1395"/>
    </location>
</feature>
<feature type="domain" description="RRM" evidence="16">
    <location>
        <begin position="134"/>
        <end position="220"/>
    </location>
</feature>
<keyword evidence="6 11" id="KW-0694">RNA-binding</keyword>
<accession>A0A9P5C1M6</accession>
<feature type="compositionally biased region" description="Basic and acidic residues" evidence="14">
    <location>
        <begin position="358"/>
        <end position="394"/>
    </location>
</feature>
<dbReference type="OrthoDB" id="1923159at2759"/>
<dbReference type="PANTHER" id="PTHR12603:SF0">
    <property type="entry name" value="CCR4-NOT TRANSCRIPTION COMPLEX SUBUNIT 4"/>
    <property type="match status" value="1"/>
</dbReference>
<proteinExistence type="predicted"/>
<dbReference type="InterPro" id="IPR039780">
    <property type="entry name" value="Mot2"/>
</dbReference>
<evidence type="ECO:0000256" key="11">
    <source>
        <dbReference type="PROSITE-ProRule" id="PRU00176"/>
    </source>
</evidence>
<name>A0A9P5C1M6_9PLEO</name>
<feature type="region of interest" description="Disordered" evidence="14">
    <location>
        <begin position="913"/>
        <end position="995"/>
    </location>
</feature>
<dbReference type="InterPro" id="IPR034261">
    <property type="entry name" value="CNOT4_RRM"/>
</dbReference>
<dbReference type="GO" id="GO:0010557">
    <property type="term" value="P:positive regulation of macromolecule biosynthetic process"/>
    <property type="evidence" value="ECO:0007669"/>
    <property type="project" value="UniProtKB-ARBA"/>
</dbReference>
<dbReference type="PROSITE" id="PS50102">
    <property type="entry name" value="RRM"/>
    <property type="match status" value="1"/>
</dbReference>
<keyword evidence="3 12" id="KW-0479">Metal-binding</keyword>
<dbReference type="FunFam" id="3.30.70.330:FF:000257">
    <property type="entry name" value="CCR4-NOT core complex subunit Not4"/>
    <property type="match status" value="1"/>
</dbReference>
<organism evidence="18 19">
    <name type="scientific">Didymella heteroderae</name>
    <dbReference type="NCBI Taxonomy" id="1769908"/>
    <lineage>
        <taxon>Eukaryota</taxon>
        <taxon>Fungi</taxon>
        <taxon>Dikarya</taxon>
        <taxon>Ascomycota</taxon>
        <taxon>Pezizomycotina</taxon>
        <taxon>Dothideomycetes</taxon>
        <taxon>Pleosporomycetidae</taxon>
        <taxon>Pleosporales</taxon>
        <taxon>Pleosporineae</taxon>
        <taxon>Didymellaceae</taxon>
        <taxon>Didymella</taxon>
    </lineage>
</organism>
<dbReference type="PANTHER" id="PTHR12603">
    <property type="entry name" value="CCR4-NOT TRANSCRIPTION COMPLEX RELATED"/>
    <property type="match status" value="1"/>
</dbReference>
<feature type="compositionally biased region" description="Polar residues" evidence="14">
    <location>
        <begin position="1319"/>
        <end position="1329"/>
    </location>
</feature>
<dbReference type="GO" id="GO:0000956">
    <property type="term" value="P:nuclear-transcribed mRNA catabolic process"/>
    <property type="evidence" value="ECO:0007669"/>
    <property type="project" value="UniProtKB-ARBA"/>
</dbReference>
<gene>
    <name evidence="18" type="ORF">E8E12_003561</name>
</gene>
<dbReference type="FunFam" id="3.30.40.10:FF:000006">
    <property type="entry name" value="CCR4-NOT transcription complex subunit 4"/>
    <property type="match status" value="1"/>
</dbReference>
<dbReference type="InterPro" id="IPR000571">
    <property type="entry name" value="Znf_CCCH"/>
</dbReference>
<dbReference type="CDD" id="cd12438">
    <property type="entry name" value="RRM_CNOT4"/>
    <property type="match status" value="1"/>
</dbReference>
<feature type="compositionally biased region" description="Low complexity" evidence="14">
    <location>
        <begin position="1274"/>
        <end position="1303"/>
    </location>
</feature>
<dbReference type="SMART" id="SM00361">
    <property type="entry name" value="RRM_1"/>
    <property type="match status" value="1"/>
</dbReference>
<keyword evidence="2" id="KW-0678">Repressor</keyword>
<dbReference type="InterPro" id="IPR001841">
    <property type="entry name" value="Znf_RING"/>
</dbReference>
<dbReference type="GO" id="GO:0016567">
    <property type="term" value="P:protein ubiquitination"/>
    <property type="evidence" value="ECO:0007669"/>
    <property type="project" value="TreeGrafter"/>
</dbReference>
<feature type="compositionally biased region" description="Basic and acidic residues" evidence="14">
    <location>
        <begin position="1040"/>
        <end position="1066"/>
    </location>
</feature>
<reference evidence="18" key="1">
    <citation type="submission" date="2019-04" db="EMBL/GenBank/DDBJ databases">
        <title>Sequencing of skin fungus with MAO and IRED activity.</title>
        <authorList>
            <person name="Marsaioli A.J."/>
            <person name="Bonatto J.M.C."/>
            <person name="Reis Junior O."/>
        </authorList>
    </citation>
    <scope>NUCLEOTIDE SEQUENCE</scope>
    <source>
        <strain evidence="18">28M1</strain>
    </source>
</reference>
<feature type="compositionally biased region" description="Polar residues" evidence="14">
    <location>
        <begin position="730"/>
        <end position="741"/>
    </location>
</feature>
<evidence type="ECO:0000313" key="19">
    <source>
        <dbReference type="Proteomes" id="UP000758155"/>
    </source>
</evidence>
<dbReference type="SUPFAM" id="SSF57850">
    <property type="entry name" value="RING/U-box"/>
    <property type="match status" value="1"/>
</dbReference>
<feature type="compositionally biased region" description="Polar residues" evidence="14">
    <location>
        <begin position="1179"/>
        <end position="1212"/>
    </location>
</feature>
<keyword evidence="10" id="KW-0539">Nucleus</keyword>
<protein>
    <recommendedName>
        <fullName evidence="20">Nucleic acid binding</fullName>
    </recommendedName>
</protein>
<feature type="domain" description="C3H1-type" evidence="17">
    <location>
        <begin position="217"/>
        <end position="244"/>
    </location>
</feature>
<feature type="compositionally biased region" description="Low complexity" evidence="14">
    <location>
        <begin position="477"/>
        <end position="491"/>
    </location>
</feature>
<evidence type="ECO:0000256" key="14">
    <source>
        <dbReference type="SAM" id="MobiDB-lite"/>
    </source>
</evidence>
<evidence type="ECO:0000256" key="7">
    <source>
        <dbReference type="ARBA" id="ARBA00023015"/>
    </source>
</evidence>
<feature type="compositionally biased region" description="Polar residues" evidence="14">
    <location>
        <begin position="977"/>
        <end position="992"/>
    </location>
</feature>
<feature type="zinc finger region" description="C3H1-type" evidence="12">
    <location>
        <begin position="217"/>
        <end position="244"/>
    </location>
</feature>
<feature type="compositionally biased region" description="Low complexity" evidence="14">
    <location>
        <begin position="1151"/>
        <end position="1162"/>
    </location>
</feature>
<evidence type="ECO:0000256" key="6">
    <source>
        <dbReference type="ARBA" id="ARBA00022884"/>
    </source>
</evidence>
<dbReference type="GO" id="GO:0061630">
    <property type="term" value="F:ubiquitin protein ligase activity"/>
    <property type="evidence" value="ECO:0007669"/>
    <property type="project" value="UniProtKB-ARBA"/>
</dbReference>
<feature type="region of interest" description="Disordered" evidence="14">
    <location>
        <begin position="260"/>
        <end position="411"/>
    </location>
</feature>
<feature type="compositionally biased region" description="Polar residues" evidence="14">
    <location>
        <begin position="297"/>
        <end position="308"/>
    </location>
</feature>
<evidence type="ECO:0000256" key="13">
    <source>
        <dbReference type="SAM" id="Coils"/>
    </source>
</evidence>
<evidence type="ECO:0008006" key="20">
    <source>
        <dbReference type="Google" id="ProtNLM"/>
    </source>
</evidence>
<keyword evidence="7" id="KW-0805">Transcription regulation</keyword>
<dbReference type="InterPro" id="IPR003954">
    <property type="entry name" value="RRM_euk-type"/>
</dbReference>
<evidence type="ECO:0000256" key="9">
    <source>
        <dbReference type="ARBA" id="ARBA00023163"/>
    </source>
</evidence>
<evidence type="ECO:0000259" key="17">
    <source>
        <dbReference type="PROSITE" id="PS50103"/>
    </source>
</evidence>
<sequence>MSRLQYDQFVDDDEDECCPLCVEEFDLSDRNFRPCPCGYQVRMPKAHVQVVICQFCYNNIKTTMNGLCPACRRPYDDSTIEFKNITPEEMAKHKQQIAQKAKKNAQIRQKEAQKAEADSLSRKHLAGLRVVQKNLVYVTGLTPTIREDRLLDTLRGPDYFGQYGKIIKIVVSKARENAQHQQSVGVYVTFARKEDAEACITAVDGSQNGDRVLRAQYGTTKYCSAYLRGEQCNNRNCMFLHEPGEDNESFTRQDLSMMNSIQTQQPAQSSTSRSAPPAHPGPPVSAAITTAAAPMSRQHSNEGSSPTQDAPGLPATAGWASKAALERRASRSTIASHPSPMVQSATPAQTSKAPTPATKKEEPPKVEEPVPKPKTRKEEKKEERKKEKAKEKAAQKSKNASPEPKPVKQPASAFEGLLKTICNSDFKFVFSSKALSEEDFKAIMEFPQLLDPNGGAKRRAMREKEQELLKQREAEVQAKAAEQPQQAPAAAEPEESETTAGGSLQLGGEPEGNHETGNAHQNQHVIGSGQQSFGSNLFGSSSLADDFGNLGLNNRALTPAQQQQLLLSKFQSGPQSAALLSTLQGNQNQQSLGGNAPGHARHTSRFNFANDNASASTNVQPVASQKIMNQQNSMMPKNASQFNQMPQHQALGGQFFTNVQGPPPGLKPTGTPPVGGTNMFAQGHGFATGGLPYGANAANRNTNELYQDLLRNGGARTADSGKRESMFPSFLNQHPSTSTSPAPGLLNFPYGPSPGAYQDSGSQKSKKKGKKHRHANTTSSGGGGMADMQDPSILQARLHQANMAGQGPYGQGQNGFSSLYANNNNFGGAGRCAALPDAWSTSLVIFVIAIALGTTFDDQATFEVDALVNDDDNEPMRHPLATPLSGQFFEQPRRSTPSIPPGFTAPAVPRALADEAASRPGSRSGSRPMSRTTSSTIVPAVPVVPVTPVKPDTPAKGKKGKQAAKAADAAEPTPAASSKTVPATPTRASTKASAIITPAASEVMSKIDADAAVKKPEPKEKKPMPETPSKVTAKGKAANKKAEKIEKVEKAHAEDPSQKTATKDTVDAPLAPGTPTASSKRQPPGKLDISLAKIVEKETTPSASSRKEEPQTKTMRIVPPMTTSVPASPAVAAPSPIKHTAAPRTLRLVSTPKAETPPAVAAPTPPLPQIPTVDKLRSRQASIASLNQPGTPASELISDTASMTSGMISRASSPPPSSNIVGSAPVRKITKAQAKKNRQERKRQEEEKEKAENGSDVEVVQAPIIGRKKKAKKPSTTPKPVAAMASAMKEAAAKSQPASPKSATVEDEPLEAPAVASVKAQSAQNSASATPEPEMQPDESREKREPSAQSILNDLQKTGEVLVSALEFFKPLTSTLTHTSRTSHSGAPTSPPDQRIHFSQADLDALAKKKPVHLGGENDKPDSRTLITPNGKFFWGLTAELEERALSLESEIEKLSGYLRFHPSSHTAQHTAAPYSSDMLPAIATALKEAGKKMPNSPTNTLTFDYKTYTQHLPPVAELTHQPPPPVQQQTPADAGAYLNQFVLPATDNPPPNHPRPEMAAVGGTPGSGTSQVSIASSGQQGTLFERAARALVEGGAVGSTDIDGVASLSPDKEGGVWLSGLQGLVSAGIPPLGSFYESEGAERFIRDLEHLGWDRGNAKHREHVGEYVGKGGRGTGNLREGRSVLGLEEAETVLSSARKEQDALERKLGALVKRNRKAALGNVR</sequence>
<keyword evidence="4 12" id="KW-0863">Zinc-finger</keyword>
<dbReference type="PROSITE" id="PS50089">
    <property type="entry name" value="ZF_RING_2"/>
    <property type="match status" value="1"/>
</dbReference>
<feature type="region of interest" description="Disordered" evidence="14">
    <location>
        <begin position="1008"/>
        <end position="1352"/>
    </location>
</feature>
<evidence type="ECO:0000256" key="2">
    <source>
        <dbReference type="ARBA" id="ARBA00022491"/>
    </source>
</evidence>
<feature type="compositionally biased region" description="Basic and acidic residues" evidence="14">
    <location>
        <begin position="1008"/>
        <end position="1024"/>
    </location>
</feature>
<feature type="region of interest" description="Disordered" evidence="14">
    <location>
        <begin position="714"/>
        <end position="789"/>
    </location>
</feature>
<feature type="compositionally biased region" description="Low complexity" evidence="14">
    <location>
        <begin position="1376"/>
        <end position="1385"/>
    </location>
</feature>
<feature type="region of interest" description="Disordered" evidence="14">
    <location>
        <begin position="473"/>
        <end position="521"/>
    </location>
</feature>
<feature type="domain" description="RING-type" evidence="15">
    <location>
        <begin position="18"/>
        <end position="72"/>
    </location>
</feature>
<dbReference type="EMBL" id="SWKV01000025">
    <property type="protein sequence ID" value="KAF3040464.1"/>
    <property type="molecule type" value="Genomic_DNA"/>
</dbReference>
<keyword evidence="19" id="KW-1185">Reference proteome</keyword>
<dbReference type="GO" id="GO:0030015">
    <property type="term" value="C:CCR4-NOT core complex"/>
    <property type="evidence" value="ECO:0007669"/>
    <property type="project" value="UniProtKB-ARBA"/>
</dbReference>